<dbReference type="InterPro" id="IPR009075">
    <property type="entry name" value="AcylCo_DH/oxidase_C"/>
</dbReference>
<comment type="similarity">
    <text evidence="2 5">Belongs to the acyl-CoA dehydrogenase family.</text>
</comment>
<comment type="cofactor">
    <cofactor evidence="1 5">
        <name>FAD</name>
        <dbReference type="ChEBI" id="CHEBI:57692"/>
    </cofactor>
</comment>
<dbReference type="PANTHER" id="PTHR43884:SF12">
    <property type="entry name" value="ISOVALERYL-COA DEHYDROGENASE, MITOCHONDRIAL-RELATED"/>
    <property type="match status" value="1"/>
</dbReference>
<protein>
    <submittedName>
        <fullName evidence="9">Acyl-CoA dehydrogenase</fullName>
    </submittedName>
</protein>
<dbReference type="InterPro" id="IPR036250">
    <property type="entry name" value="AcylCo_DH-like_C"/>
</dbReference>
<dbReference type="InterPro" id="IPR013786">
    <property type="entry name" value="AcylCoA_DH/ox_N"/>
</dbReference>
<evidence type="ECO:0000256" key="2">
    <source>
        <dbReference type="ARBA" id="ARBA00009347"/>
    </source>
</evidence>
<evidence type="ECO:0000259" key="6">
    <source>
        <dbReference type="Pfam" id="PF00441"/>
    </source>
</evidence>
<keyword evidence="4 5" id="KW-0274">FAD</keyword>
<proteinExistence type="inferred from homology"/>
<organism evidence="9 10">
    <name type="scientific">Abyssobacteria bacterium (strain SURF_5)</name>
    <dbReference type="NCBI Taxonomy" id="2093360"/>
    <lineage>
        <taxon>Bacteria</taxon>
        <taxon>Pseudomonadati</taxon>
        <taxon>Candidatus Hydrogenedentota</taxon>
        <taxon>Candidatus Abyssobacteria</taxon>
    </lineage>
</organism>
<dbReference type="Pfam" id="PF02771">
    <property type="entry name" value="Acyl-CoA_dh_N"/>
    <property type="match status" value="1"/>
</dbReference>
<dbReference type="InterPro" id="IPR046373">
    <property type="entry name" value="Acyl-CoA_Oxase/DH_mid-dom_sf"/>
</dbReference>
<dbReference type="Gene3D" id="2.40.110.10">
    <property type="entry name" value="Butyryl-CoA Dehydrogenase, subunit A, domain 2"/>
    <property type="match status" value="1"/>
</dbReference>
<dbReference type="SUPFAM" id="SSF47203">
    <property type="entry name" value="Acyl-CoA dehydrogenase C-terminal domain-like"/>
    <property type="match status" value="1"/>
</dbReference>
<dbReference type="PANTHER" id="PTHR43884">
    <property type="entry name" value="ACYL-COA DEHYDROGENASE"/>
    <property type="match status" value="1"/>
</dbReference>
<gene>
    <name evidence="9" type="ORF">C4520_07850</name>
</gene>
<dbReference type="Pfam" id="PF00441">
    <property type="entry name" value="Acyl-CoA_dh_1"/>
    <property type="match status" value="1"/>
</dbReference>
<dbReference type="AlphaFoldDB" id="A0A3A4NUQ1"/>
<keyword evidence="3 5" id="KW-0285">Flavoprotein</keyword>
<dbReference type="GO" id="GO:0003995">
    <property type="term" value="F:acyl-CoA dehydrogenase activity"/>
    <property type="evidence" value="ECO:0007669"/>
    <property type="project" value="TreeGrafter"/>
</dbReference>
<comment type="caution">
    <text evidence="9">The sequence shown here is derived from an EMBL/GenBank/DDBJ whole genome shotgun (WGS) entry which is preliminary data.</text>
</comment>
<reference evidence="9 10" key="1">
    <citation type="journal article" date="2017" name="ISME J.">
        <title>Energy and carbon metabolisms in a deep terrestrial subsurface fluid microbial community.</title>
        <authorList>
            <person name="Momper L."/>
            <person name="Jungbluth S.P."/>
            <person name="Lee M.D."/>
            <person name="Amend J.P."/>
        </authorList>
    </citation>
    <scope>NUCLEOTIDE SEQUENCE [LARGE SCALE GENOMIC DNA]</scope>
    <source>
        <strain evidence="9">SURF_5</strain>
    </source>
</reference>
<evidence type="ECO:0000256" key="5">
    <source>
        <dbReference type="RuleBase" id="RU362125"/>
    </source>
</evidence>
<dbReference type="Proteomes" id="UP000265882">
    <property type="component" value="Unassembled WGS sequence"/>
</dbReference>
<name>A0A3A4NUQ1_ABYX5</name>
<feature type="domain" description="Acyl-CoA dehydrogenase/oxidase N-terminal" evidence="8">
    <location>
        <begin position="7"/>
        <end position="119"/>
    </location>
</feature>
<evidence type="ECO:0000259" key="7">
    <source>
        <dbReference type="Pfam" id="PF02770"/>
    </source>
</evidence>
<dbReference type="InterPro" id="IPR009100">
    <property type="entry name" value="AcylCoA_DH/oxidase_NM_dom_sf"/>
</dbReference>
<accession>A0A3A4NUQ1</accession>
<evidence type="ECO:0000256" key="1">
    <source>
        <dbReference type="ARBA" id="ARBA00001974"/>
    </source>
</evidence>
<dbReference type="FunFam" id="1.20.140.10:FF:000004">
    <property type="entry name" value="Acyl-CoA dehydrogenase FadE25"/>
    <property type="match status" value="1"/>
</dbReference>
<dbReference type="InterPro" id="IPR037069">
    <property type="entry name" value="AcylCoA_DH/ox_N_sf"/>
</dbReference>
<dbReference type="Gene3D" id="1.10.540.10">
    <property type="entry name" value="Acyl-CoA dehydrogenase/oxidase, N-terminal domain"/>
    <property type="match status" value="1"/>
</dbReference>
<evidence type="ECO:0000256" key="3">
    <source>
        <dbReference type="ARBA" id="ARBA00022630"/>
    </source>
</evidence>
<sequence>MVSFELSDDQRMISETVKKFAMNEMRPIYRECDEGGKIPPEFISKAWELFLIPNSIPEEFGGVGEPRSIVTGAIIAEELAYGDLSLAAAALNPAAVVYPLIEFGTDDQKKKYLPLFCEEEFKPAGAALLEPRIDFDLPSMQTTATLEGGNYVLNGEKCLVPMAAEAEVLLVYAQTDKAAGAAGVQAFLVDKGTAGMEIGEREKNMGIKALDTRKVSFKDCRIPKENKLGGEKGCNAAKLLSYSNIALAAMATGVSKAAFEYARDYAKDRVAFGEPIASRQAIAFMLAEMAIEVDAMRLLTWEAAWRMDKGHDAEREAYLAKQYAAEKALMITDRAVQVLGGHGYIREHPVELWLRNGRGFATFEGLITV</sequence>
<dbReference type="InterPro" id="IPR006091">
    <property type="entry name" value="Acyl-CoA_Oxase/DH_mid-dom"/>
</dbReference>
<evidence type="ECO:0000256" key="4">
    <source>
        <dbReference type="ARBA" id="ARBA00022827"/>
    </source>
</evidence>
<feature type="domain" description="Acyl-CoA oxidase/dehydrogenase middle" evidence="7">
    <location>
        <begin position="128"/>
        <end position="220"/>
    </location>
</feature>
<dbReference type="Pfam" id="PF02770">
    <property type="entry name" value="Acyl-CoA_dh_M"/>
    <property type="match status" value="1"/>
</dbReference>
<dbReference type="EMBL" id="QZKU01000054">
    <property type="protein sequence ID" value="RJP22762.1"/>
    <property type="molecule type" value="Genomic_DNA"/>
</dbReference>
<evidence type="ECO:0000313" key="10">
    <source>
        <dbReference type="Proteomes" id="UP000265882"/>
    </source>
</evidence>
<dbReference type="GO" id="GO:0050660">
    <property type="term" value="F:flavin adenine dinucleotide binding"/>
    <property type="evidence" value="ECO:0007669"/>
    <property type="project" value="InterPro"/>
</dbReference>
<dbReference type="SUPFAM" id="SSF56645">
    <property type="entry name" value="Acyl-CoA dehydrogenase NM domain-like"/>
    <property type="match status" value="1"/>
</dbReference>
<keyword evidence="5" id="KW-0560">Oxidoreductase</keyword>
<evidence type="ECO:0000313" key="9">
    <source>
        <dbReference type="EMBL" id="RJP22762.1"/>
    </source>
</evidence>
<evidence type="ECO:0000259" key="8">
    <source>
        <dbReference type="Pfam" id="PF02771"/>
    </source>
</evidence>
<feature type="domain" description="Acyl-CoA dehydrogenase/oxidase C-terminal" evidence="6">
    <location>
        <begin position="237"/>
        <end position="365"/>
    </location>
</feature>
<dbReference type="Gene3D" id="1.20.140.10">
    <property type="entry name" value="Butyryl-CoA Dehydrogenase, subunit A, domain 3"/>
    <property type="match status" value="1"/>
</dbReference>